<dbReference type="SUPFAM" id="SSF53474">
    <property type="entry name" value="alpha/beta-Hydrolases"/>
    <property type="match status" value="1"/>
</dbReference>
<organism evidence="5 6">
    <name type="scientific">Tilletia horrida</name>
    <dbReference type="NCBI Taxonomy" id="155126"/>
    <lineage>
        <taxon>Eukaryota</taxon>
        <taxon>Fungi</taxon>
        <taxon>Dikarya</taxon>
        <taxon>Basidiomycota</taxon>
        <taxon>Ustilaginomycotina</taxon>
        <taxon>Exobasidiomycetes</taxon>
        <taxon>Tilletiales</taxon>
        <taxon>Tilletiaceae</taxon>
        <taxon>Tilletia</taxon>
    </lineage>
</organism>
<evidence type="ECO:0000256" key="1">
    <source>
        <dbReference type="ARBA" id="ARBA00010088"/>
    </source>
</evidence>
<reference evidence="5" key="1">
    <citation type="journal article" date="2023" name="PhytoFront">
        <title>Draft Genome Resources of Seven Strains of Tilletia horrida, Causal Agent of Kernel Smut of Rice.</title>
        <authorList>
            <person name="Khanal S."/>
            <person name="Antony Babu S."/>
            <person name="Zhou X.G."/>
        </authorList>
    </citation>
    <scope>NUCLEOTIDE SEQUENCE</scope>
    <source>
        <strain evidence="5">TX6</strain>
    </source>
</reference>
<dbReference type="InterPro" id="IPR010497">
    <property type="entry name" value="Epoxide_hydro_N"/>
</dbReference>
<protein>
    <recommendedName>
        <fullName evidence="4">Epoxide hydrolase N-terminal domain-containing protein</fullName>
    </recommendedName>
</protein>
<sequence length="815" mass="90320">MSGPVDVLLLGATGWSAAWIIPAFREQRLSYALTSRSGSPSNGTQEPTIPFSLSDDWNDDQVKEATQSLPEAKAVVIVFPIKSTNVMKAFVDAYHARFQPKHQVRWIQLGSSGIWLSGKNDSDSPIDPTNARGQAEQTLLELNSGSDQRLTTVLNLAGLYGGTRHPINFARKVAPSKEALARKGSLHLIHGLDVAQAIVLALISKPDSPVWGKRWLLTDRNVYDWWQLVISFKLPDPSRWAHELMAEYSIKSLPRPVAESADQGPPRYLDRALDGSGFWSTVQAQPKVGRVDEASDLVRENGMTVSQSSDPRAIFDVGEVRTFVPEISSDGLRDLRKRVQDSIESLALPANPFEADKERFGLTQAKFEHLRRKWVDFLDPEAGAEHDTWAARWSYIQSFSHLKVEIEQVDLHFIRERPDLEEAKRSGRPVIPLLLIHGWPGSFLEFLEVARPLAHPGPSAPRWVPAFDVVIASSPGYTFSSLPKMRRRAKAGGIAVGNNSGPDGDLLVADVARIFDKLMIKLGYGKEGYAVQAGDWGSMVARKMAVNHSERVKAVHLNFIPAPPAPIRIPIITSIAPPGSLTRSMLRAIPGSGLVGSLLSYLADIPRNVPRTWWLSDFLTAQRPVGVLGSLARLHWWFISKVLGQGPLLTNRESNNIERGLTFQTSGSAYAAMHGTRPSTLGLVCASSPLALLAWIGEKFYAWTDEDPSESEVLTSLTLWWLTDTMGRSLYPYRNRPPLGVQTVIGLPENYIRVPTGHSDFPKEILPSPRAWIEGTCNLKWYRVHSSGGHFAAMEKPDDFVQDLRECFASIYPQS</sequence>
<feature type="compositionally biased region" description="Polar residues" evidence="3">
    <location>
        <begin position="35"/>
        <end position="47"/>
    </location>
</feature>
<dbReference type="AlphaFoldDB" id="A0AAN6GPQ3"/>
<dbReference type="InterPro" id="IPR029058">
    <property type="entry name" value="AB_hydrolase_fold"/>
</dbReference>
<dbReference type="InterPro" id="IPR036291">
    <property type="entry name" value="NAD(P)-bd_dom_sf"/>
</dbReference>
<feature type="domain" description="Epoxide hydrolase N-terminal" evidence="4">
    <location>
        <begin position="321"/>
        <end position="446"/>
    </location>
</feature>
<evidence type="ECO:0000313" key="5">
    <source>
        <dbReference type="EMBL" id="KAK0547730.1"/>
    </source>
</evidence>
<comment type="similarity">
    <text evidence="1">Belongs to the peptidase S33 family.</text>
</comment>
<evidence type="ECO:0000256" key="3">
    <source>
        <dbReference type="SAM" id="MobiDB-lite"/>
    </source>
</evidence>
<dbReference type="GO" id="GO:0004301">
    <property type="term" value="F:epoxide hydrolase activity"/>
    <property type="evidence" value="ECO:0007669"/>
    <property type="project" value="TreeGrafter"/>
</dbReference>
<keyword evidence="2" id="KW-0378">Hydrolase</keyword>
<dbReference type="PANTHER" id="PTHR21661">
    <property type="entry name" value="EPOXIDE HYDROLASE 1-RELATED"/>
    <property type="match status" value="1"/>
</dbReference>
<name>A0AAN6GPQ3_9BASI</name>
<dbReference type="GO" id="GO:0097176">
    <property type="term" value="P:epoxide metabolic process"/>
    <property type="evidence" value="ECO:0007669"/>
    <property type="project" value="TreeGrafter"/>
</dbReference>
<dbReference type="Pfam" id="PF06441">
    <property type="entry name" value="EHN"/>
    <property type="match status" value="1"/>
</dbReference>
<evidence type="ECO:0000313" key="6">
    <source>
        <dbReference type="Proteomes" id="UP001176517"/>
    </source>
</evidence>
<dbReference type="Gene3D" id="3.40.50.1820">
    <property type="entry name" value="alpha/beta hydrolase"/>
    <property type="match status" value="1"/>
</dbReference>
<dbReference type="Proteomes" id="UP001176517">
    <property type="component" value="Unassembled WGS sequence"/>
</dbReference>
<comment type="caution">
    <text evidence="5">The sequence shown here is derived from an EMBL/GenBank/DDBJ whole genome shotgun (WGS) entry which is preliminary data.</text>
</comment>
<evidence type="ECO:0000259" key="4">
    <source>
        <dbReference type="Pfam" id="PF06441"/>
    </source>
</evidence>
<gene>
    <name evidence="5" type="ORF">OC846_004741</name>
</gene>
<dbReference type="SUPFAM" id="SSF51735">
    <property type="entry name" value="NAD(P)-binding Rossmann-fold domains"/>
    <property type="match status" value="1"/>
</dbReference>
<feature type="region of interest" description="Disordered" evidence="3">
    <location>
        <begin position="35"/>
        <end position="55"/>
    </location>
</feature>
<dbReference type="PANTHER" id="PTHR21661:SF39">
    <property type="entry name" value="HYDROLASE, PUTATIVE (AFU_ORTHOLOGUE AFUA_3G08960)-RELATED"/>
    <property type="match status" value="1"/>
</dbReference>
<dbReference type="EMBL" id="JAPDMZ010000153">
    <property type="protein sequence ID" value="KAK0547730.1"/>
    <property type="molecule type" value="Genomic_DNA"/>
</dbReference>
<evidence type="ECO:0000256" key="2">
    <source>
        <dbReference type="ARBA" id="ARBA00022801"/>
    </source>
</evidence>
<keyword evidence="6" id="KW-1185">Reference proteome</keyword>
<dbReference type="Gene3D" id="3.40.50.720">
    <property type="entry name" value="NAD(P)-binding Rossmann-like Domain"/>
    <property type="match status" value="1"/>
</dbReference>
<proteinExistence type="inferred from homology"/>
<accession>A0AAN6GPQ3</accession>